<proteinExistence type="predicted"/>
<dbReference type="Pfam" id="PF01047">
    <property type="entry name" value="MarR"/>
    <property type="match status" value="1"/>
</dbReference>
<gene>
    <name evidence="6" type="ORF">IAA45_12440</name>
</gene>
<evidence type="ECO:0000256" key="4">
    <source>
        <dbReference type="SAM" id="Phobius"/>
    </source>
</evidence>
<reference evidence="6" key="1">
    <citation type="journal article" date="2021" name="PeerJ">
        <title>Extensive microbial diversity within the chicken gut microbiome revealed by metagenomics and culture.</title>
        <authorList>
            <person name="Gilroy R."/>
            <person name="Ravi A."/>
            <person name="Getino M."/>
            <person name="Pursley I."/>
            <person name="Horton D.L."/>
            <person name="Alikhan N.F."/>
            <person name="Baker D."/>
            <person name="Gharbi K."/>
            <person name="Hall N."/>
            <person name="Watson M."/>
            <person name="Adriaenssens E.M."/>
            <person name="Foster-Nyarko E."/>
            <person name="Jarju S."/>
            <person name="Secka A."/>
            <person name="Antonio M."/>
            <person name="Oren A."/>
            <person name="Chaudhuri R.R."/>
            <person name="La Ragione R."/>
            <person name="Hildebrand F."/>
            <person name="Pallen M.J."/>
        </authorList>
    </citation>
    <scope>NUCLEOTIDE SEQUENCE</scope>
    <source>
        <strain evidence="6">ChiSjej1B19-8411</strain>
    </source>
</reference>
<dbReference type="SUPFAM" id="SSF46785">
    <property type="entry name" value="Winged helix' DNA-binding domain"/>
    <property type="match status" value="1"/>
</dbReference>
<dbReference type="InterPro" id="IPR000835">
    <property type="entry name" value="HTH_MarR-typ"/>
</dbReference>
<dbReference type="InterPro" id="IPR036388">
    <property type="entry name" value="WH-like_DNA-bd_sf"/>
</dbReference>
<keyword evidence="4" id="KW-0812">Transmembrane</keyword>
<evidence type="ECO:0000256" key="1">
    <source>
        <dbReference type="ARBA" id="ARBA00023015"/>
    </source>
</evidence>
<dbReference type="PROSITE" id="PS50995">
    <property type="entry name" value="HTH_MARR_2"/>
    <property type="match status" value="1"/>
</dbReference>
<keyword evidence="2" id="KW-0238">DNA-binding</keyword>
<evidence type="ECO:0000313" key="6">
    <source>
        <dbReference type="EMBL" id="HIX60503.1"/>
    </source>
</evidence>
<dbReference type="PANTHER" id="PTHR42756:SF1">
    <property type="entry name" value="TRANSCRIPTIONAL REPRESSOR OF EMRAB OPERON"/>
    <property type="match status" value="1"/>
</dbReference>
<protein>
    <submittedName>
        <fullName evidence="6">MarR family transcriptional regulator</fullName>
    </submittedName>
</protein>
<evidence type="ECO:0000256" key="2">
    <source>
        <dbReference type="ARBA" id="ARBA00023125"/>
    </source>
</evidence>
<feature type="transmembrane region" description="Helical" evidence="4">
    <location>
        <begin position="55"/>
        <end position="75"/>
    </location>
</feature>
<evidence type="ECO:0000259" key="5">
    <source>
        <dbReference type="PROSITE" id="PS50995"/>
    </source>
</evidence>
<dbReference type="GO" id="GO:0003700">
    <property type="term" value="F:DNA-binding transcription factor activity"/>
    <property type="evidence" value="ECO:0007669"/>
    <property type="project" value="InterPro"/>
</dbReference>
<dbReference type="InterPro" id="IPR036390">
    <property type="entry name" value="WH_DNA-bd_sf"/>
</dbReference>
<dbReference type="EMBL" id="DXEX01000264">
    <property type="protein sequence ID" value="HIX60503.1"/>
    <property type="molecule type" value="Genomic_DNA"/>
</dbReference>
<comment type="caution">
    <text evidence="6">The sequence shown here is derived from an EMBL/GenBank/DDBJ whole genome shotgun (WGS) entry which is preliminary data.</text>
</comment>
<dbReference type="SMART" id="SM00347">
    <property type="entry name" value="HTH_MARR"/>
    <property type="match status" value="1"/>
</dbReference>
<dbReference type="AlphaFoldDB" id="A0A9D2B453"/>
<organism evidence="6 7">
    <name type="scientific">Candidatus Blautia gallistercoris</name>
    <dbReference type="NCBI Taxonomy" id="2838490"/>
    <lineage>
        <taxon>Bacteria</taxon>
        <taxon>Bacillati</taxon>
        <taxon>Bacillota</taxon>
        <taxon>Clostridia</taxon>
        <taxon>Lachnospirales</taxon>
        <taxon>Lachnospiraceae</taxon>
        <taxon>Blautia</taxon>
    </lineage>
</organism>
<dbReference type="GO" id="GO:0003677">
    <property type="term" value="F:DNA binding"/>
    <property type="evidence" value="ECO:0007669"/>
    <property type="project" value="UniProtKB-KW"/>
</dbReference>
<dbReference type="Proteomes" id="UP000886817">
    <property type="component" value="Unassembled WGS sequence"/>
</dbReference>
<keyword evidence="1" id="KW-0805">Transcription regulation</keyword>
<dbReference type="Gene3D" id="1.10.10.10">
    <property type="entry name" value="Winged helix-like DNA-binding domain superfamily/Winged helix DNA-binding domain"/>
    <property type="match status" value="1"/>
</dbReference>
<accession>A0A9D2B453</accession>
<dbReference type="PRINTS" id="PR00598">
    <property type="entry name" value="HTHMARR"/>
</dbReference>
<feature type="domain" description="HTH marR-type" evidence="5">
    <location>
        <begin position="4"/>
        <end position="139"/>
    </location>
</feature>
<keyword evidence="4" id="KW-0472">Membrane</keyword>
<reference evidence="6" key="2">
    <citation type="submission" date="2021-04" db="EMBL/GenBank/DDBJ databases">
        <authorList>
            <person name="Gilroy R."/>
        </authorList>
    </citation>
    <scope>NUCLEOTIDE SEQUENCE</scope>
    <source>
        <strain evidence="6">ChiSjej1B19-8411</strain>
    </source>
</reference>
<evidence type="ECO:0000256" key="3">
    <source>
        <dbReference type="ARBA" id="ARBA00023163"/>
    </source>
</evidence>
<evidence type="ECO:0000313" key="7">
    <source>
        <dbReference type="Proteomes" id="UP000886817"/>
    </source>
</evidence>
<sequence>MNYYDTFNHVLVKLFRDIQDVEERALTRWEFKDISGNDMHILEAIGHQEPRNMSAVAASLSVTVGTLTIAINNLVKKGYVNRVRSTQDRRVVLLSLSQKGLKAYQHHQKFHEELVQALVQELSQEEIEILARSLEKLCRFFDEK</sequence>
<name>A0A9D2B453_9FIRM</name>
<keyword evidence="3" id="KW-0804">Transcription</keyword>
<keyword evidence="4" id="KW-1133">Transmembrane helix</keyword>
<dbReference type="PANTHER" id="PTHR42756">
    <property type="entry name" value="TRANSCRIPTIONAL REGULATOR, MARR"/>
    <property type="match status" value="1"/>
</dbReference>